<gene>
    <name evidence="2" type="ORF">POSPLADRAFT_1056474</name>
</gene>
<accession>A0A1X6N3E4</accession>
<name>A0A1X6N3E4_9APHY</name>
<protein>
    <submittedName>
        <fullName evidence="2">Uncharacterized protein</fullName>
    </submittedName>
</protein>
<dbReference type="OrthoDB" id="298012at2759"/>
<feature type="compositionally biased region" description="Low complexity" evidence="1">
    <location>
        <begin position="83"/>
        <end position="93"/>
    </location>
</feature>
<evidence type="ECO:0000313" key="2">
    <source>
        <dbReference type="EMBL" id="OSX63118.1"/>
    </source>
</evidence>
<keyword evidence="3" id="KW-1185">Reference proteome</keyword>
<feature type="compositionally biased region" description="Polar residues" evidence="1">
    <location>
        <begin position="97"/>
        <end position="108"/>
    </location>
</feature>
<dbReference type="AlphaFoldDB" id="A0A1X6N3E4"/>
<proteinExistence type="predicted"/>
<dbReference type="GeneID" id="36325728"/>
<evidence type="ECO:0000256" key="1">
    <source>
        <dbReference type="SAM" id="MobiDB-lite"/>
    </source>
</evidence>
<dbReference type="Gene3D" id="2.30.110.10">
    <property type="entry name" value="Electron Transport, Fmn-binding Protein, Chain A"/>
    <property type="match status" value="1"/>
</dbReference>
<dbReference type="Proteomes" id="UP000194127">
    <property type="component" value="Unassembled WGS sequence"/>
</dbReference>
<dbReference type="EMBL" id="KZ110596">
    <property type="protein sequence ID" value="OSX63118.1"/>
    <property type="molecule type" value="Genomic_DNA"/>
</dbReference>
<dbReference type="RefSeq" id="XP_024339912.1">
    <property type="nucleotide sequence ID" value="XM_024480778.1"/>
</dbReference>
<reference evidence="2 3" key="1">
    <citation type="submission" date="2017-04" db="EMBL/GenBank/DDBJ databases">
        <title>Genome Sequence of the Model Brown-Rot Fungus Postia placenta SB12.</title>
        <authorList>
            <consortium name="DOE Joint Genome Institute"/>
            <person name="Gaskell J."/>
            <person name="Kersten P."/>
            <person name="Larrondo L.F."/>
            <person name="Canessa P."/>
            <person name="Martinez D."/>
            <person name="Hibbett D."/>
            <person name="Schmoll M."/>
            <person name="Kubicek C.P."/>
            <person name="Martinez A.T."/>
            <person name="Yadav J."/>
            <person name="Master E."/>
            <person name="Magnuson J.K."/>
            <person name="James T."/>
            <person name="Yaver D."/>
            <person name="Berka R."/>
            <person name="Labutti K."/>
            <person name="Lipzen A."/>
            <person name="Aerts A."/>
            <person name="Barry K."/>
            <person name="Henrissat B."/>
            <person name="Blanchette R."/>
            <person name="Grigoriev I."/>
            <person name="Cullen D."/>
        </authorList>
    </citation>
    <scope>NUCLEOTIDE SEQUENCE [LARGE SCALE GENOMIC DNA]</scope>
    <source>
        <strain evidence="2 3">MAD-698-R-SB12</strain>
    </source>
</reference>
<dbReference type="InterPro" id="IPR012349">
    <property type="entry name" value="Split_barrel_FMN-bd"/>
</dbReference>
<evidence type="ECO:0000313" key="3">
    <source>
        <dbReference type="Proteomes" id="UP000194127"/>
    </source>
</evidence>
<organism evidence="2 3">
    <name type="scientific">Postia placenta MAD-698-R-SB12</name>
    <dbReference type="NCBI Taxonomy" id="670580"/>
    <lineage>
        <taxon>Eukaryota</taxon>
        <taxon>Fungi</taxon>
        <taxon>Dikarya</taxon>
        <taxon>Basidiomycota</taxon>
        <taxon>Agaricomycotina</taxon>
        <taxon>Agaricomycetes</taxon>
        <taxon>Polyporales</taxon>
        <taxon>Adustoporiaceae</taxon>
        <taxon>Rhodonia</taxon>
    </lineage>
</organism>
<feature type="region of interest" description="Disordered" evidence="1">
    <location>
        <begin position="83"/>
        <end position="108"/>
    </location>
</feature>
<sequence length="311" mass="33828">MVTPVLSVSSAPAPSHLQSDSTAHAFCSHILMVGSVPSCPIVFFFSVSTDSVKNLTPFRCPLRTPPVVRACANPWSPPIPWSSRSASSSISPRQMCLPSQTSPRRSSPHSFTINLVSKPFAQHANVCAVNMRPHASKWALSGLTHAPSELLLILHKQPSTGKVGEGADTGAAQHYVYKAMLGIMFDHAEEAAGAYPCDELRCWWRQSSSSRPLYGSRMTSPMPLCSCARRRVARGAGRPDGERGNGSAGRGGAVRGEGRFALLNVRVLARITSCSHADSVLFFRWRTVVAGLECARTRKLQLREHRQFAEH</sequence>